<feature type="transmembrane region" description="Helical" evidence="5">
    <location>
        <begin position="371"/>
        <end position="394"/>
    </location>
</feature>
<keyword evidence="4 5" id="KW-0472">Membrane</keyword>
<protein>
    <recommendedName>
        <fullName evidence="8">Major facilitator superfamily (MFS) profile domain-containing protein</fullName>
    </recommendedName>
</protein>
<organism evidence="6 7">
    <name type="scientific">Rubritalea profundi</name>
    <dbReference type="NCBI Taxonomy" id="1658618"/>
    <lineage>
        <taxon>Bacteria</taxon>
        <taxon>Pseudomonadati</taxon>
        <taxon>Verrucomicrobiota</taxon>
        <taxon>Verrucomicrobiia</taxon>
        <taxon>Verrucomicrobiales</taxon>
        <taxon>Rubritaleaceae</taxon>
        <taxon>Rubritalea</taxon>
    </lineage>
</organism>
<reference evidence="6 7" key="1">
    <citation type="submission" date="2016-12" db="EMBL/GenBank/DDBJ databases">
        <title>Study of bacterial adaptation to deep sea.</title>
        <authorList>
            <person name="Song J."/>
            <person name="Yoshizawa S."/>
            <person name="Kogure K."/>
        </authorList>
    </citation>
    <scope>NUCLEOTIDE SEQUENCE [LARGE SCALE GENOMIC DNA]</scope>
    <source>
        <strain evidence="6 7">SAORIC-165</strain>
    </source>
</reference>
<dbReference type="PROSITE" id="PS00216">
    <property type="entry name" value="SUGAR_TRANSPORT_1"/>
    <property type="match status" value="1"/>
</dbReference>
<name>A0A2S7U447_9BACT</name>
<evidence type="ECO:0000313" key="7">
    <source>
        <dbReference type="Proteomes" id="UP000239907"/>
    </source>
</evidence>
<dbReference type="GO" id="GO:0016020">
    <property type="term" value="C:membrane"/>
    <property type="evidence" value="ECO:0007669"/>
    <property type="project" value="UniProtKB-SubCell"/>
</dbReference>
<gene>
    <name evidence="6" type="ORF">BSZ32_13210</name>
</gene>
<keyword evidence="3 5" id="KW-1133">Transmembrane helix</keyword>
<evidence type="ECO:0000256" key="1">
    <source>
        <dbReference type="ARBA" id="ARBA00004141"/>
    </source>
</evidence>
<evidence type="ECO:0000256" key="3">
    <source>
        <dbReference type="ARBA" id="ARBA00022989"/>
    </source>
</evidence>
<comment type="caution">
    <text evidence="6">The sequence shown here is derived from an EMBL/GenBank/DDBJ whole genome shotgun (WGS) entry which is preliminary data.</text>
</comment>
<dbReference type="EMBL" id="MQWA01000001">
    <property type="protein sequence ID" value="PQJ29350.1"/>
    <property type="molecule type" value="Genomic_DNA"/>
</dbReference>
<dbReference type="InterPro" id="IPR011701">
    <property type="entry name" value="MFS"/>
</dbReference>
<dbReference type="Gene3D" id="1.20.1250.20">
    <property type="entry name" value="MFS general substrate transporter like domains"/>
    <property type="match status" value="1"/>
</dbReference>
<keyword evidence="2 5" id="KW-0812">Transmembrane</keyword>
<dbReference type="GO" id="GO:0022857">
    <property type="term" value="F:transmembrane transporter activity"/>
    <property type="evidence" value="ECO:0007669"/>
    <property type="project" value="InterPro"/>
</dbReference>
<feature type="transmembrane region" description="Helical" evidence="5">
    <location>
        <begin position="406"/>
        <end position="428"/>
    </location>
</feature>
<evidence type="ECO:0000313" key="6">
    <source>
        <dbReference type="EMBL" id="PQJ29350.1"/>
    </source>
</evidence>
<dbReference type="PANTHER" id="PTHR23530">
    <property type="entry name" value="TRANSPORT PROTEIN-RELATED"/>
    <property type="match status" value="1"/>
</dbReference>
<evidence type="ECO:0000256" key="4">
    <source>
        <dbReference type="ARBA" id="ARBA00023136"/>
    </source>
</evidence>
<comment type="subcellular location">
    <subcellularLocation>
        <location evidence="1">Membrane</location>
        <topology evidence="1">Multi-pass membrane protein</topology>
    </subcellularLocation>
</comment>
<feature type="transmembrane region" description="Helical" evidence="5">
    <location>
        <begin position="48"/>
        <end position="66"/>
    </location>
</feature>
<dbReference type="AlphaFoldDB" id="A0A2S7U447"/>
<evidence type="ECO:0008006" key="8">
    <source>
        <dbReference type="Google" id="ProtNLM"/>
    </source>
</evidence>
<evidence type="ECO:0000256" key="2">
    <source>
        <dbReference type="ARBA" id="ARBA00022692"/>
    </source>
</evidence>
<feature type="transmembrane region" description="Helical" evidence="5">
    <location>
        <begin position="337"/>
        <end position="359"/>
    </location>
</feature>
<feature type="transmembrane region" description="Helical" evidence="5">
    <location>
        <begin position="20"/>
        <end position="42"/>
    </location>
</feature>
<accession>A0A2S7U447</accession>
<sequence>MMSVEPSKDDLERNVRLFVWFRVLFNARFYYPIFAVFFTSMGLSVSQFLWLNALWAVTIVLFELPSGVLADLVGRRQLVLFSALSMLVEMLLLIVAPQGAGWWLFAVCAVNRVLSGLAEAAASGADEALAYDSVKLLYDDESKRASRWDDILVATMRWRSLAMVVAMLVGALVFDHQRMTSLFGEFPAWVSLKLPILLCFISSIFCVAFAWHLTDLGIQKKSESERTHVSEVWLGVLAALKWVATTKWIAAIILGAVVIDAAARTFVTLQSTYFQWVQLPTYSWGIIGAGMSLSGWVVPLYVKGLAKRFSPRVNFMLAGGASFLGLAGVAMLHNILGVLPCFLVMLSLVHVGFLLSRYINQSAPSEQRASILSVSSLMLNLGYGCVSLAIGLAMNRAAQTLGETAAFGQALEWIAIGLFVGLLIWFIASRPFRKIED</sequence>
<feature type="transmembrane region" description="Helical" evidence="5">
    <location>
        <begin position="279"/>
        <end position="301"/>
    </location>
</feature>
<dbReference type="InterPro" id="IPR005829">
    <property type="entry name" value="Sugar_transporter_CS"/>
</dbReference>
<feature type="transmembrane region" description="Helical" evidence="5">
    <location>
        <begin position="78"/>
        <end position="96"/>
    </location>
</feature>
<feature type="transmembrane region" description="Helical" evidence="5">
    <location>
        <begin position="194"/>
        <end position="211"/>
    </location>
</feature>
<feature type="transmembrane region" description="Helical" evidence="5">
    <location>
        <begin position="151"/>
        <end position="174"/>
    </location>
</feature>
<dbReference type="PANTHER" id="PTHR23530:SF1">
    <property type="entry name" value="PERMEASE, MAJOR FACILITATOR SUPERFAMILY-RELATED"/>
    <property type="match status" value="1"/>
</dbReference>
<feature type="transmembrane region" description="Helical" evidence="5">
    <location>
        <begin position="232"/>
        <end position="259"/>
    </location>
</feature>
<keyword evidence="7" id="KW-1185">Reference proteome</keyword>
<dbReference type="Pfam" id="PF07690">
    <property type="entry name" value="MFS_1"/>
    <property type="match status" value="1"/>
</dbReference>
<dbReference type="SUPFAM" id="SSF103473">
    <property type="entry name" value="MFS general substrate transporter"/>
    <property type="match status" value="1"/>
</dbReference>
<dbReference type="Proteomes" id="UP000239907">
    <property type="component" value="Unassembled WGS sequence"/>
</dbReference>
<evidence type="ECO:0000256" key="5">
    <source>
        <dbReference type="SAM" id="Phobius"/>
    </source>
</evidence>
<proteinExistence type="predicted"/>
<dbReference type="InterPro" id="IPR053160">
    <property type="entry name" value="MFS_DHA3_Transporter"/>
</dbReference>
<dbReference type="InterPro" id="IPR036259">
    <property type="entry name" value="MFS_trans_sf"/>
</dbReference>
<feature type="transmembrane region" description="Helical" evidence="5">
    <location>
        <begin position="313"/>
        <end position="331"/>
    </location>
</feature>